<evidence type="ECO:0000313" key="3">
    <source>
        <dbReference type="Proteomes" id="UP001140513"/>
    </source>
</evidence>
<dbReference type="RefSeq" id="XP_056066973.1">
    <property type="nucleotide sequence ID" value="XM_056219846.1"/>
</dbReference>
<dbReference type="AlphaFoldDB" id="A0A9W8XD20"/>
<protein>
    <submittedName>
        <fullName evidence="2">SAS complex subunit</fullName>
        <ecNumber evidence="2">2.3.1.48</ecNumber>
    </submittedName>
</protein>
<accession>A0A9W8XD20</accession>
<keyword evidence="2" id="KW-0012">Acyltransferase</keyword>
<evidence type="ECO:0000313" key="2">
    <source>
        <dbReference type="EMBL" id="KAJ4347173.1"/>
    </source>
</evidence>
<reference evidence="2" key="1">
    <citation type="submission" date="2022-10" db="EMBL/GenBank/DDBJ databases">
        <title>Tapping the CABI collections for fungal endophytes: first genome assemblies for Collariella, Neodidymelliopsis, Ascochyta clinopodiicola, Didymella pomorum, Didymosphaeria variabile, Neocosmospora piperis and Neocucurbitaria cava.</title>
        <authorList>
            <person name="Hill R."/>
        </authorList>
    </citation>
    <scope>NUCLEOTIDE SEQUENCE</scope>
    <source>
        <strain evidence="2">IMI 356815</strain>
    </source>
</reference>
<sequence>MSIVSTADFVSSSNSELQLDRSNAEFGLLYPLEDSTSIMAQADNDESIHFKASWVLAICTRSSGQGGAALKESTAGCIQLEEDATTVEALLMEIYGVQNTNTGSVFTTFALEPTIKKEATMNTLLSLFVAADKYGLDTIKRRAACAFLDRLPFLHDAGLIMDLANFALDDIPERDCGLRASIIRYVQARLPAILRSPEAEEELMQNAIVCLAVLRSFSKMIEEGALTVGTKSSSGLLTPPASPIKRRKFA</sequence>
<organism evidence="2 3">
    <name type="scientific">Didymosphaeria variabile</name>
    <dbReference type="NCBI Taxonomy" id="1932322"/>
    <lineage>
        <taxon>Eukaryota</taxon>
        <taxon>Fungi</taxon>
        <taxon>Dikarya</taxon>
        <taxon>Ascomycota</taxon>
        <taxon>Pezizomycotina</taxon>
        <taxon>Dothideomycetes</taxon>
        <taxon>Pleosporomycetidae</taxon>
        <taxon>Pleosporales</taxon>
        <taxon>Massarineae</taxon>
        <taxon>Didymosphaeriaceae</taxon>
        <taxon>Didymosphaeria</taxon>
    </lineage>
</organism>
<dbReference type="EMBL" id="JAPEUX010000008">
    <property type="protein sequence ID" value="KAJ4347173.1"/>
    <property type="molecule type" value="Genomic_DNA"/>
</dbReference>
<dbReference type="GO" id="GO:0061733">
    <property type="term" value="F:protein-lysine-acetyltransferase activity"/>
    <property type="evidence" value="ECO:0007669"/>
    <property type="project" value="UniProtKB-EC"/>
</dbReference>
<feature type="region of interest" description="Disordered" evidence="1">
    <location>
        <begin position="231"/>
        <end position="250"/>
    </location>
</feature>
<dbReference type="GeneID" id="80914641"/>
<gene>
    <name evidence="2" type="primary">SAS2_2</name>
    <name evidence="2" type="ORF">N0V89_011111</name>
</gene>
<evidence type="ECO:0000256" key="1">
    <source>
        <dbReference type="SAM" id="MobiDB-lite"/>
    </source>
</evidence>
<dbReference type="EC" id="2.3.1.48" evidence="2"/>
<dbReference type="OrthoDB" id="6359816at2759"/>
<keyword evidence="2" id="KW-0808">Transferase</keyword>
<name>A0A9W8XD20_9PLEO</name>
<proteinExistence type="predicted"/>
<comment type="caution">
    <text evidence="2">The sequence shown here is derived from an EMBL/GenBank/DDBJ whole genome shotgun (WGS) entry which is preliminary data.</text>
</comment>
<dbReference type="Proteomes" id="UP001140513">
    <property type="component" value="Unassembled WGS sequence"/>
</dbReference>
<keyword evidence="3" id="KW-1185">Reference proteome</keyword>